<dbReference type="InterPro" id="IPR000477">
    <property type="entry name" value="RT_dom"/>
</dbReference>
<evidence type="ECO:0000313" key="3">
    <source>
        <dbReference type="EMBL" id="KAL3691546.1"/>
    </source>
</evidence>
<dbReference type="PANTHER" id="PTHR31635">
    <property type="entry name" value="REVERSE TRANSCRIPTASE DOMAIN-CONTAINING PROTEIN-RELATED"/>
    <property type="match status" value="1"/>
</dbReference>
<evidence type="ECO:0000259" key="2">
    <source>
        <dbReference type="Pfam" id="PF00078"/>
    </source>
</evidence>
<keyword evidence="1" id="KW-0175">Coiled coil</keyword>
<accession>A0ABD3HKV4</accession>
<organism evidence="3 4">
    <name type="scientific">Riccia sorocarpa</name>
    <dbReference type="NCBI Taxonomy" id="122646"/>
    <lineage>
        <taxon>Eukaryota</taxon>
        <taxon>Viridiplantae</taxon>
        <taxon>Streptophyta</taxon>
        <taxon>Embryophyta</taxon>
        <taxon>Marchantiophyta</taxon>
        <taxon>Marchantiopsida</taxon>
        <taxon>Marchantiidae</taxon>
        <taxon>Marchantiales</taxon>
        <taxon>Ricciaceae</taxon>
        <taxon>Riccia</taxon>
    </lineage>
</organism>
<dbReference type="Proteomes" id="UP001633002">
    <property type="component" value="Unassembled WGS sequence"/>
</dbReference>
<reference evidence="3 4" key="1">
    <citation type="submission" date="2024-09" db="EMBL/GenBank/DDBJ databases">
        <title>Chromosome-scale assembly of Riccia sorocarpa.</title>
        <authorList>
            <person name="Paukszto L."/>
        </authorList>
    </citation>
    <scope>NUCLEOTIDE SEQUENCE [LARGE SCALE GENOMIC DNA]</scope>
    <source>
        <strain evidence="3">LP-2024</strain>
        <tissue evidence="3">Aerial parts of the thallus</tissue>
    </source>
</reference>
<feature type="domain" description="Reverse transcriptase" evidence="2">
    <location>
        <begin position="73"/>
        <end position="244"/>
    </location>
</feature>
<protein>
    <recommendedName>
        <fullName evidence="2">Reverse transcriptase domain-containing protein</fullName>
    </recommendedName>
</protein>
<keyword evidence="4" id="KW-1185">Reference proteome</keyword>
<proteinExistence type="predicted"/>
<name>A0ABD3HKV4_9MARC</name>
<evidence type="ECO:0000313" key="4">
    <source>
        <dbReference type="Proteomes" id="UP001633002"/>
    </source>
</evidence>
<dbReference type="AlphaFoldDB" id="A0ABD3HKV4"/>
<feature type="coiled-coil region" evidence="1">
    <location>
        <begin position="6"/>
        <end position="43"/>
    </location>
</feature>
<comment type="caution">
    <text evidence="3">The sequence shown here is derived from an EMBL/GenBank/DDBJ whole genome shotgun (WGS) entry which is preliminary data.</text>
</comment>
<gene>
    <name evidence="3" type="ORF">R1sor_005197</name>
</gene>
<sequence length="527" mass="60274">MCNLAVRHFSKLLQEEKEDRERMEDTLELLSRVRRKLNEDEKKDLDAPFSEVELRDAAKEMKRGKSPGSDGAPLDFRKAFHSVNWQFLRKMLEMLNFGHKFQGYINAILSTATSCIIVNGAKSNPVAVTRSVRQGYPLSPLLFILVTEMLTAAVEYEVATGEVEGLYLEKANMHYCLGFLADDSHLIIRAQKEGAFRVENLLDSFARATCLLIQWAKSTARWIGPMERHRPCWTTELAWSWKDQGEVMKMLGFSFTDGISAEEMLHCKRKLWGTVSMAKDAKVRKIDTQAKRRLWEEGYRLLGDIMKEAEPKVAAWEDRIIKEDEQENVRKAYTKVVEGITDFDTEQLRHEEKVECFYEADQGEGVIWAWQVEGREKHKNCNPPENSTMIRKYKETKGLLSHYTGPVHPENDRRYQPICVTAIRGCARVKPIWREIQNLFTAAHESGQALETLMSAHTSVGGITNPTQGCGGVVGITAWSHNLGILARNKRMNFLKRALASKTHRECALVPIYTSNQECMEPIRQKC</sequence>
<dbReference type="Pfam" id="PF00078">
    <property type="entry name" value="RVT_1"/>
    <property type="match status" value="1"/>
</dbReference>
<dbReference type="EMBL" id="JBJQOH010000003">
    <property type="protein sequence ID" value="KAL3691546.1"/>
    <property type="molecule type" value="Genomic_DNA"/>
</dbReference>
<dbReference type="PANTHER" id="PTHR31635:SF196">
    <property type="entry name" value="REVERSE TRANSCRIPTASE DOMAIN-CONTAINING PROTEIN-RELATED"/>
    <property type="match status" value="1"/>
</dbReference>
<evidence type="ECO:0000256" key="1">
    <source>
        <dbReference type="SAM" id="Coils"/>
    </source>
</evidence>